<feature type="compositionally biased region" description="Basic residues" evidence="9">
    <location>
        <begin position="41"/>
        <end position="53"/>
    </location>
</feature>
<feature type="region of interest" description="Disordered" evidence="9">
    <location>
        <begin position="255"/>
        <end position="335"/>
    </location>
</feature>
<evidence type="ECO:0000256" key="3">
    <source>
        <dbReference type="ARBA" id="ARBA00022448"/>
    </source>
</evidence>
<evidence type="ECO:0000256" key="9">
    <source>
        <dbReference type="SAM" id="MobiDB-lite"/>
    </source>
</evidence>
<comment type="caution">
    <text evidence="11">The sequence shown here is derived from an EMBL/GenBank/DDBJ whole genome shotgun (WGS) entry which is preliminary data.</text>
</comment>
<reference evidence="11 12" key="1">
    <citation type="journal article" date="2024" name="bioRxiv">
        <title>Comparative genomics of Cryptococcus and Kwoniella reveals pathogenesis evolution and contrasting karyotype dynamics via intercentromeric recombination or chromosome fusion.</title>
        <authorList>
            <person name="Coelho M.A."/>
            <person name="David-Palma M."/>
            <person name="Shea T."/>
            <person name="Bowers K."/>
            <person name="McGinley-Smith S."/>
            <person name="Mohammad A.W."/>
            <person name="Gnirke A."/>
            <person name="Yurkov A.M."/>
            <person name="Nowrousian M."/>
            <person name="Sun S."/>
            <person name="Cuomo C.A."/>
            <person name="Heitman J."/>
        </authorList>
    </citation>
    <scope>NUCLEOTIDE SEQUENCE [LARGE SCALE GENOMIC DNA]</scope>
    <source>
        <strain evidence="11 12">CBS 13917</strain>
    </source>
</reference>
<feature type="region of interest" description="Disordered" evidence="9">
    <location>
        <begin position="196"/>
        <end position="237"/>
    </location>
</feature>
<keyword evidence="4 10" id="KW-0812">Transmembrane</keyword>
<feature type="transmembrane region" description="Helical" evidence="10">
    <location>
        <begin position="607"/>
        <end position="628"/>
    </location>
</feature>
<gene>
    <name evidence="11" type="ORF">IAR55_000810</name>
</gene>
<feature type="compositionally biased region" description="Polar residues" evidence="9">
    <location>
        <begin position="147"/>
        <end position="157"/>
    </location>
</feature>
<accession>A0AAW0Z401</accession>
<protein>
    <submittedName>
        <fullName evidence="11">OPT family small oligopeptide transporter</fullName>
    </submittedName>
</protein>
<feature type="transmembrane region" description="Helical" evidence="10">
    <location>
        <begin position="995"/>
        <end position="1018"/>
    </location>
</feature>
<keyword evidence="3" id="KW-0813">Transport</keyword>
<feature type="transmembrane region" description="Helical" evidence="10">
    <location>
        <begin position="918"/>
        <end position="939"/>
    </location>
</feature>
<dbReference type="PANTHER" id="PTHR22601">
    <property type="entry name" value="ISP4 LIKE PROTEIN"/>
    <property type="match status" value="1"/>
</dbReference>
<dbReference type="RefSeq" id="XP_066805144.1">
    <property type="nucleotide sequence ID" value="XM_066943943.1"/>
</dbReference>
<feature type="region of interest" description="Disordered" evidence="9">
    <location>
        <begin position="1"/>
        <end position="159"/>
    </location>
</feature>
<feature type="transmembrane region" description="Helical" evidence="10">
    <location>
        <begin position="681"/>
        <end position="708"/>
    </location>
</feature>
<dbReference type="NCBIfam" id="TIGR00728">
    <property type="entry name" value="OPT_sfam"/>
    <property type="match status" value="1"/>
</dbReference>
<feature type="transmembrane region" description="Helical" evidence="10">
    <location>
        <begin position="368"/>
        <end position="388"/>
    </location>
</feature>
<keyword evidence="5" id="KW-0571">Peptide transport</keyword>
<evidence type="ECO:0000256" key="6">
    <source>
        <dbReference type="ARBA" id="ARBA00022927"/>
    </source>
</evidence>
<dbReference type="GO" id="GO:0015031">
    <property type="term" value="P:protein transport"/>
    <property type="evidence" value="ECO:0007669"/>
    <property type="project" value="UniProtKB-KW"/>
</dbReference>
<proteinExistence type="inferred from homology"/>
<comment type="similarity">
    <text evidence="2">Belongs to the oligopeptide OPT transporter family.</text>
</comment>
<name>A0AAW0Z401_9TREE</name>
<dbReference type="NCBIfam" id="TIGR00727">
    <property type="entry name" value="ISP4_OPT"/>
    <property type="match status" value="1"/>
</dbReference>
<evidence type="ECO:0000256" key="8">
    <source>
        <dbReference type="ARBA" id="ARBA00023136"/>
    </source>
</evidence>
<evidence type="ECO:0000256" key="7">
    <source>
        <dbReference type="ARBA" id="ARBA00022989"/>
    </source>
</evidence>
<feature type="compositionally biased region" description="Polar residues" evidence="9">
    <location>
        <begin position="27"/>
        <end position="39"/>
    </location>
</feature>
<keyword evidence="12" id="KW-1185">Reference proteome</keyword>
<feature type="transmembrane region" description="Helical" evidence="10">
    <location>
        <begin position="767"/>
        <end position="789"/>
    </location>
</feature>
<feature type="transmembrane region" description="Helical" evidence="10">
    <location>
        <begin position="741"/>
        <end position="761"/>
    </location>
</feature>
<dbReference type="Proteomes" id="UP001388673">
    <property type="component" value="Unassembled WGS sequence"/>
</dbReference>
<organism evidence="11 12">
    <name type="scientific">Kwoniella newhampshirensis</name>
    <dbReference type="NCBI Taxonomy" id="1651941"/>
    <lineage>
        <taxon>Eukaryota</taxon>
        <taxon>Fungi</taxon>
        <taxon>Dikarya</taxon>
        <taxon>Basidiomycota</taxon>
        <taxon>Agaricomycotina</taxon>
        <taxon>Tremellomycetes</taxon>
        <taxon>Tremellales</taxon>
        <taxon>Cryptococcaceae</taxon>
        <taxon>Kwoniella</taxon>
    </lineage>
</organism>
<keyword evidence="8 10" id="KW-0472">Membrane</keyword>
<evidence type="ECO:0000256" key="2">
    <source>
        <dbReference type="ARBA" id="ARBA00008807"/>
    </source>
</evidence>
<evidence type="ECO:0000256" key="4">
    <source>
        <dbReference type="ARBA" id="ARBA00022692"/>
    </source>
</evidence>
<dbReference type="InterPro" id="IPR004648">
    <property type="entry name" value="Oligpept_transpt"/>
</dbReference>
<dbReference type="GO" id="GO:0016020">
    <property type="term" value="C:membrane"/>
    <property type="evidence" value="ECO:0007669"/>
    <property type="project" value="UniProtKB-SubCell"/>
</dbReference>
<evidence type="ECO:0000256" key="5">
    <source>
        <dbReference type="ARBA" id="ARBA00022856"/>
    </source>
</evidence>
<dbReference type="AlphaFoldDB" id="A0AAW0Z401"/>
<sequence length="1061" mass="116199">MSDSPPSQTPPPTTSSTSADQPFPTDRPSTSAERPSTSAGKRPRTGPAKRRVPTARLDTAVVEDLPDRQFYPEGGEDEEEYDDEEDEEESEEEGVFAFHRPVTGAAPAGTLSDFSSSAPNTGMSLMPPLTGNTGETHGTRGLRDTPMSGSVNDTVPTPTGVIDIGGHLPELTYDKEHPPPLSGRYNPNNSVFAFSASSKADSKSNTGKSRRLGTGGSSFAARMHFRKPDTATTTLTATTELTSATSDVSYDSAFSDGASSHHNRPKGNRRMASSAPLISESEVQSEAGTKRGYSRGSYGMTELTGDMTVADGKTTWGDGMGGVKEGSEEGEGSMGGVDMDMVEEDSPYPEVRVSVSNIDDPEMPALTLRAWVLGLFFTVIASGANTFFHFRQPAPYITPLIVQVVSYPAGKLAAWALPITTYNLPRLLGGGDFSFNPGPFNIKEHTIIVMMANVAIGPAYALYATVSSELYYKHNFGYGFAILLVLATQLTGFSIAGISRRFVVWPASMIWPGNLVVATNLNTFHAEEDGFTGGMSRFKFLIYAGVGAFAWYFLPGFLFTALSYFSWACWIRPNNAVVAQLFGVSTGLGMGILTFDWTQIAYIGSPLAAPWWAEVNIGLGFVIFYWILAPILYYTNVWQTAYLPINVIQAADRFGQSYDIFNVLTPEVTLNRTAYAEYSPVYLSATFSMTFMLAFALATSLLVHTALYHGPRLWRSVRNIKTEADDIHMKLMRQYPEVPDWWYASLLVFVLVIGIVCIEVFHTGLPVWGYLISILLPFVYFIPAAFVFAMTSQQIAINLLAELIPGFVFQGQPIPSMIFKVFSVQTLIEGLSFVQDQKLGHYMKVPPRATFIAQLSATTLACFVQTGTKELLFAAVSDICSARQKSLLTCAMTKTFFTSTIIWGLIGPERLFSKGAMYYPQVFAALAGAILPIPLWLWVRKFPKSNLRNLNLPVIFNGGLYMPPASGINYSSWLATGFIFQFWLRRKKFAWWSKYNYVLSAAMDVGTALSAIVIFLVLDLPGASVAWWGNNVYQNTADWNGVGATHRLAPPTGFGPDTWKI</sequence>
<dbReference type="EMBL" id="JBCAWK010000002">
    <property type="protein sequence ID" value="KAK8865665.1"/>
    <property type="molecule type" value="Genomic_DNA"/>
</dbReference>
<feature type="compositionally biased region" description="Acidic residues" evidence="9">
    <location>
        <begin position="74"/>
        <end position="94"/>
    </location>
</feature>
<dbReference type="Pfam" id="PF03169">
    <property type="entry name" value="OPT"/>
    <property type="match status" value="1"/>
</dbReference>
<feature type="transmembrane region" description="Helical" evidence="10">
    <location>
        <begin position="577"/>
        <end position="595"/>
    </location>
</feature>
<evidence type="ECO:0000256" key="10">
    <source>
        <dbReference type="SAM" id="Phobius"/>
    </source>
</evidence>
<feature type="transmembrane region" description="Helical" evidence="10">
    <location>
        <begin position="447"/>
        <end position="466"/>
    </location>
</feature>
<evidence type="ECO:0000313" key="12">
    <source>
        <dbReference type="Proteomes" id="UP001388673"/>
    </source>
</evidence>
<dbReference type="GeneID" id="92178069"/>
<keyword evidence="7 10" id="KW-1133">Transmembrane helix</keyword>
<feature type="transmembrane region" description="Helical" evidence="10">
    <location>
        <begin position="887"/>
        <end position="906"/>
    </location>
</feature>
<evidence type="ECO:0000313" key="11">
    <source>
        <dbReference type="EMBL" id="KAK8865665.1"/>
    </source>
</evidence>
<dbReference type="KEGG" id="kne:92178069"/>
<dbReference type="GO" id="GO:0035673">
    <property type="term" value="F:oligopeptide transmembrane transporter activity"/>
    <property type="evidence" value="ECO:0007669"/>
    <property type="project" value="InterPro"/>
</dbReference>
<feature type="transmembrane region" description="Helical" evidence="10">
    <location>
        <begin position="478"/>
        <end position="499"/>
    </location>
</feature>
<evidence type="ECO:0000256" key="1">
    <source>
        <dbReference type="ARBA" id="ARBA00004141"/>
    </source>
</evidence>
<feature type="compositionally biased region" description="Low complexity" evidence="9">
    <location>
        <begin position="196"/>
        <end position="205"/>
    </location>
</feature>
<feature type="compositionally biased region" description="Polar residues" evidence="9">
    <location>
        <begin position="112"/>
        <end position="123"/>
    </location>
</feature>
<dbReference type="InterPro" id="IPR004813">
    <property type="entry name" value="OPT"/>
</dbReference>
<keyword evidence="6" id="KW-0653">Protein transport</keyword>
<comment type="subcellular location">
    <subcellularLocation>
        <location evidence="1">Membrane</location>
        <topology evidence="1">Multi-pass membrane protein</topology>
    </subcellularLocation>
</comment>
<feature type="transmembrane region" description="Helical" evidence="10">
    <location>
        <begin position="540"/>
        <end position="565"/>
    </location>
</feature>